<sequence length="323" mass="36655">MGYMDVSNDIRVEDADGVMLKLCLNVEIYFRNAWRTDVREAVLAVFNEYREYFGQEFKWTTNPNTGRWKSLKKTPYPYPDEWLLDVPQDEQWEFVFHGGDKKTDASDVDVGAYGEWIHEGNEAPASDDNSLSFIKMNFPMDFFVDRDEKLPSIFGRWCSMLMADQAYAGFGLALSHGYETRVDPLVYQLAQRFPGLNVGSETTHSLRLLTRTKTPNWLTAICEPYVSQLGGGTVLQAALPDGWVSPYDGGVIIQAGPKPLLGDREQGLDVAPYRQAARVLRSIRSTDHSGIAMGRVDGQTVFHTQEYREWLSRFDGEPEVSHD</sequence>
<accession>A0A3B8WJ30</accession>
<name>A0A3B8WJ30_MARNT</name>
<comment type="caution">
    <text evidence="1">The sequence shown here is derived from an EMBL/GenBank/DDBJ whole genome shotgun (WGS) entry which is preliminary data.</text>
</comment>
<reference evidence="1 2" key="1">
    <citation type="journal article" date="2018" name="Nat. Biotechnol.">
        <title>A standardized bacterial taxonomy based on genome phylogeny substantially revises the tree of life.</title>
        <authorList>
            <person name="Parks D.H."/>
            <person name="Chuvochina M."/>
            <person name="Waite D.W."/>
            <person name="Rinke C."/>
            <person name="Skarshewski A."/>
            <person name="Chaumeil P.A."/>
            <person name="Hugenholtz P."/>
        </authorList>
    </citation>
    <scope>NUCLEOTIDE SEQUENCE [LARGE SCALE GENOMIC DNA]</scope>
    <source>
        <strain evidence="1">UBA9049</strain>
    </source>
</reference>
<dbReference type="Proteomes" id="UP000261325">
    <property type="component" value="Unassembled WGS sequence"/>
</dbReference>
<gene>
    <name evidence="1" type="ORF">DCF82_08925</name>
</gene>
<dbReference type="InterPro" id="IPR021815">
    <property type="entry name" value="TsiV"/>
</dbReference>
<dbReference type="EMBL" id="DLYI01000112">
    <property type="protein sequence ID" value="HAC27922.1"/>
    <property type="molecule type" value="Genomic_DNA"/>
</dbReference>
<protein>
    <recommendedName>
        <fullName evidence="3">DUF3396 domain-containing protein</fullName>
    </recommendedName>
</protein>
<organism evidence="1 2">
    <name type="scientific">Marinobacter nauticus</name>
    <name type="common">Marinobacter hydrocarbonoclasticus</name>
    <name type="synonym">Marinobacter aquaeolei</name>
    <dbReference type="NCBI Taxonomy" id="2743"/>
    <lineage>
        <taxon>Bacteria</taxon>
        <taxon>Pseudomonadati</taxon>
        <taxon>Pseudomonadota</taxon>
        <taxon>Gammaproteobacteria</taxon>
        <taxon>Pseudomonadales</taxon>
        <taxon>Marinobacteraceae</taxon>
        <taxon>Marinobacter</taxon>
    </lineage>
</organism>
<proteinExistence type="predicted"/>
<evidence type="ECO:0000313" key="1">
    <source>
        <dbReference type="EMBL" id="HAC27922.1"/>
    </source>
</evidence>
<evidence type="ECO:0008006" key="3">
    <source>
        <dbReference type="Google" id="ProtNLM"/>
    </source>
</evidence>
<dbReference type="AlphaFoldDB" id="A0A3B8WJ30"/>
<evidence type="ECO:0000313" key="2">
    <source>
        <dbReference type="Proteomes" id="UP000261325"/>
    </source>
</evidence>
<dbReference type="Pfam" id="PF11876">
    <property type="entry name" value="TsiV"/>
    <property type="match status" value="1"/>
</dbReference>